<evidence type="ECO:0000256" key="2">
    <source>
        <dbReference type="SAM" id="MobiDB-lite"/>
    </source>
</evidence>
<name>A0ABV8P3C8_9BURK</name>
<evidence type="ECO:0000259" key="3">
    <source>
        <dbReference type="PROSITE" id="PS50914"/>
    </source>
</evidence>
<dbReference type="InterPro" id="IPR051686">
    <property type="entry name" value="Lipoprotein_DolP"/>
</dbReference>
<dbReference type="PROSITE" id="PS50914">
    <property type="entry name" value="BON"/>
    <property type="match status" value="1"/>
</dbReference>
<feature type="compositionally biased region" description="Low complexity" evidence="2">
    <location>
        <begin position="221"/>
        <end position="240"/>
    </location>
</feature>
<dbReference type="InterPro" id="IPR007055">
    <property type="entry name" value="BON_dom"/>
</dbReference>
<keyword evidence="5" id="KW-1185">Reference proteome</keyword>
<dbReference type="Pfam" id="PF04972">
    <property type="entry name" value="BON"/>
    <property type="match status" value="2"/>
</dbReference>
<dbReference type="InterPro" id="IPR014004">
    <property type="entry name" value="Transpt-assoc_nodulatn_dom_bac"/>
</dbReference>
<dbReference type="PANTHER" id="PTHR34606:SF4">
    <property type="entry name" value="OUTER MEMBRANE LIPOPROTEIN DOLP"/>
    <property type="match status" value="1"/>
</dbReference>
<dbReference type="PANTHER" id="PTHR34606">
    <property type="entry name" value="BON DOMAIN-CONTAINING PROTEIN"/>
    <property type="match status" value="1"/>
</dbReference>
<organism evidence="4 5">
    <name type="scientific">Candidimonas humi</name>
    <dbReference type="NCBI Taxonomy" id="683355"/>
    <lineage>
        <taxon>Bacteria</taxon>
        <taxon>Pseudomonadati</taxon>
        <taxon>Pseudomonadota</taxon>
        <taxon>Betaproteobacteria</taxon>
        <taxon>Burkholderiales</taxon>
        <taxon>Alcaligenaceae</taxon>
        <taxon>Candidimonas</taxon>
    </lineage>
</organism>
<reference evidence="5" key="1">
    <citation type="journal article" date="2019" name="Int. J. Syst. Evol. Microbiol.">
        <title>The Global Catalogue of Microorganisms (GCM) 10K type strain sequencing project: providing services to taxonomists for standard genome sequencing and annotation.</title>
        <authorList>
            <consortium name="The Broad Institute Genomics Platform"/>
            <consortium name="The Broad Institute Genome Sequencing Center for Infectious Disease"/>
            <person name="Wu L."/>
            <person name="Ma J."/>
        </authorList>
    </citation>
    <scope>NUCLEOTIDE SEQUENCE [LARGE SCALE GENOMIC DNA]</scope>
    <source>
        <strain evidence="5">LMG 24813</strain>
    </source>
</reference>
<dbReference type="SMART" id="SM00749">
    <property type="entry name" value="BON"/>
    <property type="match status" value="2"/>
</dbReference>
<protein>
    <submittedName>
        <fullName evidence="4">BON domain-containing protein</fullName>
    </submittedName>
</protein>
<comment type="caution">
    <text evidence="4">The sequence shown here is derived from an EMBL/GenBank/DDBJ whole genome shotgun (WGS) entry which is preliminary data.</text>
</comment>
<dbReference type="EMBL" id="JBHSBV010000006">
    <property type="protein sequence ID" value="MFC4202675.1"/>
    <property type="molecule type" value="Genomic_DNA"/>
</dbReference>
<dbReference type="RefSeq" id="WP_217964563.1">
    <property type="nucleotide sequence ID" value="NZ_JAHTBN010000004.1"/>
</dbReference>
<evidence type="ECO:0000313" key="5">
    <source>
        <dbReference type="Proteomes" id="UP001595848"/>
    </source>
</evidence>
<gene>
    <name evidence="4" type="ORF">ACFOY1_17120</name>
</gene>
<dbReference type="Proteomes" id="UP001595848">
    <property type="component" value="Unassembled WGS sequence"/>
</dbReference>
<keyword evidence="1" id="KW-0732">Signal</keyword>
<feature type="domain" description="BON" evidence="3">
    <location>
        <begin position="137"/>
        <end position="204"/>
    </location>
</feature>
<sequence>MLPTITLPAFTAKRARSLLLAGLAAASLCSLSGCGLFVVGGAAATTATVASDRRTAGEQVDDKTIQVKSANDLGAIVGSQGRVNSTSYAGWLLLVGDVPSEQIKQQAGDRAAKIPKVKRVFNELRVGPITPLSVRSNDTWLTSKVMASLIDTKGVPTRTIVVTTERGVVYLMGKVTTTEAELAAKVASGVSGVNKVVKLFEIVSPESLQQRSSPAPIQDNGASGTSTTSTPAPAAPSGGAQTMPVQ</sequence>
<evidence type="ECO:0000313" key="4">
    <source>
        <dbReference type="EMBL" id="MFC4202675.1"/>
    </source>
</evidence>
<feature type="region of interest" description="Disordered" evidence="2">
    <location>
        <begin position="207"/>
        <end position="246"/>
    </location>
</feature>
<accession>A0ABV8P3C8</accession>
<proteinExistence type="predicted"/>
<evidence type="ECO:0000256" key="1">
    <source>
        <dbReference type="ARBA" id="ARBA00022729"/>
    </source>
</evidence>